<organism evidence="1">
    <name type="scientific">marine metagenome</name>
    <dbReference type="NCBI Taxonomy" id="408172"/>
    <lineage>
        <taxon>unclassified sequences</taxon>
        <taxon>metagenomes</taxon>
        <taxon>ecological metagenomes</taxon>
    </lineage>
</organism>
<evidence type="ECO:0000313" key="1">
    <source>
        <dbReference type="EMBL" id="SUZ83207.1"/>
    </source>
</evidence>
<reference evidence="1" key="1">
    <citation type="submission" date="2018-05" db="EMBL/GenBank/DDBJ databases">
        <authorList>
            <person name="Lanie J.A."/>
            <person name="Ng W.-L."/>
            <person name="Kazmierczak K.M."/>
            <person name="Andrzejewski T.M."/>
            <person name="Davidsen T.M."/>
            <person name="Wayne K.J."/>
            <person name="Tettelin H."/>
            <person name="Glass J.I."/>
            <person name="Rusch D."/>
            <person name="Podicherti R."/>
            <person name="Tsui H.-C.T."/>
            <person name="Winkler M.E."/>
        </authorList>
    </citation>
    <scope>NUCLEOTIDE SEQUENCE</scope>
</reference>
<name>A0A381QZZ0_9ZZZZ</name>
<proteinExistence type="predicted"/>
<dbReference type="EMBL" id="UINC01001540">
    <property type="protein sequence ID" value="SUZ83207.1"/>
    <property type="molecule type" value="Genomic_DNA"/>
</dbReference>
<accession>A0A381QZZ0</accession>
<gene>
    <name evidence="1" type="ORF">METZ01_LOCUS36061</name>
</gene>
<dbReference type="AlphaFoldDB" id="A0A381QZZ0"/>
<protein>
    <submittedName>
        <fullName evidence="1">Uncharacterized protein</fullName>
    </submittedName>
</protein>
<sequence>MNGLPVLFNNLYLAKISEGDGPAGCADKKGVIVLVQDQNLPVENSVYMVFNSFHYKD</sequence>